<evidence type="ECO:0000256" key="1">
    <source>
        <dbReference type="SAM" id="Phobius"/>
    </source>
</evidence>
<sequence>MIAIAAPVSAASTQGPVLRDIHLPPEPSWWPPAPGWWVLAACILVGVSLAAWGWRRYRRTRRRRQRVLQELEQVAAQYRHDGDPAALAGGIQQLLRRVARQHVPLAGRQRGEAWRQTLARIPLDAAALDVLVALDRHIYQPGAFDHTAALDAARQWLRQALRDRNWKRRRRAVADPALESNHA</sequence>
<keyword evidence="1" id="KW-0812">Transmembrane</keyword>
<protein>
    <recommendedName>
        <fullName evidence="4">DUF4381 domain-containing protein</fullName>
    </recommendedName>
</protein>
<evidence type="ECO:0000313" key="3">
    <source>
        <dbReference type="Proteomes" id="UP001500657"/>
    </source>
</evidence>
<evidence type="ECO:0008006" key="4">
    <source>
        <dbReference type="Google" id="ProtNLM"/>
    </source>
</evidence>
<proteinExistence type="predicted"/>
<dbReference type="Proteomes" id="UP001500657">
    <property type="component" value="Unassembled WGS sequence"/>
</dbReference>
<dbReference type="EMBL" id="BAAAFO010000002">
    <property type="protein sequence ID" value="GAA0251495.1"/>
    <property type="molecule type" value="Genomic_DNA"/>
</dbReference>
<keyword evidence="1" id="KW-0472">Membrane</keyword>
<dbReference type="RefSeq" id="WP_343881965.1">
    <property type="nucleotide sequence ID" value="NZ_BAAAFO010000002.1"/>
</dbReference>
<keyword evidence="3" id="KW-1185">Reference proteome</keyword>
<reference evidence="3" key="1">
    <citation type="journal article" date="2019" name="Int. J. Syst. Evol. Microbiol.">
        <title>The Global Catalogue of Microorganisms (GCM) 10K type strain sequencing project: providing services to taxonomists for standard genome sequencing and annotation.</title>
        <authorList>
            <consortium name="The Broad Institute Genomics Platform"/>
            <consortium name="The Broad Institute Genome Sequencing Center for Infectious Disease"/>
            <person name="Wu L."/>
            <person name="Ma J."/>
        </authorList>
    </citation>
    <scope>NUCLEOTIDE SEQUENCE [LARGE SCALE GENOMIC DNA]</scope>
    <source>
        <strain evidence="3">JCM 16242</strain>
    </source>
</reference>
<evidence type="ECO:0000313" key="2">
    <source>
        <dbReference type="EMBL" id="GAA0251495.1"/>
    </source>
</evidence>
<comment type="caution">
    <text evidence="2">The sequence shown here is derived from an EMBL/GenBank/DDBJ whole genome shotgun (WGS) entry which is preliminary data.</text>
</comment>
<accession>A0ABP3E3M7</accession>
<dbReference type="InterPro" id="IPR025489">
    <property type="entry name" value="DUF4381"/>
</dbReference>
<keyword evidence="1" id="KW-1133">Transmembrane helix</keyword>
<name>A0ABP3E3M7_9GAMM</name>
<feature type="transmembrane region" description="Helical" evidence="1">
    <location>
        <begin position="35"/>
        <end position="54"/>
    </location>
</feature>
<dbReference type="Pfam" id="PF14316">
    <property type="entry name" value="DUF4381"/>
    <property type="match status" value="1"/>
</dbReference>
<organism evidence="2 3">
    <name type="scientific">Rhodanobacter caeni</name>
    <dbReference type="NCBI Taxonomy" id="657654"/>
    <lineage>
        <taxon>Bacteria</taxon>
        <taxon>Pseudomonadati</taxon>
        <taxon>Pseudomonadota</taxon>
        <taxon>Gammaproteobacteria</taxon>
        <taxon>Lysobacterales</taxon>
        <taxon>Rhodanobacteraceae</taxon>
        <taxon>Rhodanobacter</taxon>
    </lineage>
</organism>
<gene>
    <name evidence="2" type="ORF">GCM10009126_16100</name>
</gene>